<name>A0A5K8A2Y5_9BACT</name>
<dbReference type="CDD" id="cd06915">
    <property type="entry name" value="NTP_transferase_WcbM_like"/>
    <property type="match status" value="1"/>
</dbReference>
<sequence>MKPTHDAIILAGGLGTRLRAVVPVLPKPLAPVGGKPFLDILLNQLRTSGFIKNVVIAIGYKGEWIEKQYGKRTNCGFTIMFSKEDKLLGTGGAIKKALALTTSQSVLVLNGDSYIEVNISELIQSYQKNRASLSMVLKEVQHADRYGSVVMDETNRILSFSEKRQDIGASKGLINAGMYLINASVFDAIPKETVLSLEMDILPELVKERLYGFVSTGKFIDIGIPETYQIADTYLEGV</sequence>
<evidence type="ECO:0000259" key="1">
    <source>
        <dbReference type="Pfam" id="PF00483"/>
    </source>
</evidence>
<organism evidence="2 3">
    <name type="scientific">Desulfosarcina ovata subsp. ovata</name>
    <dbReference type="NCBI Taxonomy" id="2752305"/>
    <lineage>
        <taxon>Bacteria</taxon>
        <taxon>Pseudomonadati</taxon>
        <taxon>Thermodesulfobacteriota</taxon>
        <taxon>Desulfobacteria</taxon>
        <taxon>Desulfobacterales</taxon>
        <taxon>Desulfosarcinaceae</taxon>
        <taxon>Desulfosarcina</taxon>
    </lineage>
</organism>
<dbReference type="RefSeq" id="WP_155308423.1">
    <property type="nucleotide sequence ID" value="NZ_AP021879.1"/>
</dbReference>
<feature type="domain" description="Nucleotidyl transferase" evidence="1">
    <location>
        <begin position="7"/>
        <end position="229"/>
    </location>
</feature>
<dbReference type="PANTHER" id="PTHR22572">
    <property type="entry name" value="SUGAR-1-PHOSPHATE GUANYL TRANSFERASE"/>
    <property type="match status" value="1"/>
</dbReference>
<dbReference type="EMBL" id="AP021879">
    <property type="protein sequence ID" value="BBO86923.1"/>
    <property type="molecule type" value="Genomic_DNA"/>
</dbReference>
<dbReference type="InterPro" id="IPR050486">
    <property type="entry name" value="Mannose-1P_guanyltransferase"/>
</dbReference>
<evidence type="ECO:0000313" key="3">
    <source>
        <dbReference type="Proteomes" id="UP000422108"/>
    </source>
</evidence>
<evidence type="ECO:0000313" key="2">
    <source>
        <dbReference type="EMBL" id="BBO86923.1"/>
    </source>
</evidence>
<reference evidence="2 3" key="1">
    <citation type="submission" date="2019-11" db="EMBL/GenBank/DDBJ databases">
        <title>Comparative genomics of hydrocarbon-degrading Desulfosarcina strains.</title>
        <authorList>
            <person name="Watanabe M."/>
            <person name="Kojima H."/>
            <person name="Fukui M."/>
        </authorList>
    </citation>
    <scope>NUCLEOTIDE SEQUENCE [LARGE SCALE GENOMIC DNA]</scope>
    <source>
        <strain evidence="3">oXyS1</strain>
    </source>
</reference>
<dbReference type="Proteomes" id="UP000422108">
    <property type="component" value="Chromosome"/>
</dbReference>
<keyword evidence="3" id="KW-1185">Reference proteome</keyword>
<dbReference type="InterPro" id="IPR005835">
    <property type="entry name" value="NTP_transferase_dom"/>
</dbReference>
<accession>A0A5K8A2Y5</accession>
<dbReference type="SUPFAM" id="SSF53448">
    <property type="entry name" value="Nucleotide-diphospho-sugar transferases"/>
    <property type="match status" value="1"/>
</dbReference>
<gene>
    <name evidence="2" type="ORF">DSCOOX_01030</name>
</gene>
<protein>
    <submittedName>
        <fullName evidence="2">Nucleoside-diphosphate-sugar pyrophosphorylase</fullName>
    </submittedName>
</protein>
<proteinExistence type="predicted"/>
<dbReference type="Pfam" id="PF00483">
    <property type="entry name" value="NTP_transferase"/>
    <property type="match status" value="1"/>
</dbReference>
<dbReference type="InterPro" id="IPR029044">
    <property type="entry name" value="Nucleotide-diphossugar_trans"/>
</dbReference>
<dbReference type="Gene3D" id="3.90.550.10">
    <property type="entry name" value="Spore Coat Polysaccharide Biosynthesis Protein SpsA, Chain A"/>
    <property type="match status" value="1"/>
</dbReference>
<dbReference type="AlphaFoldDB" id="A0A5K8A2Y5"/>